<dbReference type="InterPro" id="IPR013784">
    <property type="entry name" value="Carb-bd-like_fold"/>
</dbReference>
<name>A0A3R9NVL7_9BACT</name>
<organism evidence="6 7">
    <name type="scientific">Edaphobacter aggregans</name>
    <dbReference type="NCBI Taxonomy" id="570835"/>
    <lineage>
        <taxon>Bacteria</taxon>
        <taxon>Pseudomonadati</taxon>
        <taxon>Acidobacteriota</taxon>
        <taxon>Terriglobia</taxon>
        <taxon>Terriglobales</taxon>
        <taxon>Acidobacteriaceae</taxon>
        <taxon>Edaphobacter</taxon>
    </lineage>
</organism>
<comment type="caution">
    <text evidence="6">The sequence shown here is derived from an EMBL/GenBank/DDBJ whole genome shotgun (WGS) entry which is preliminary data.</text>
</comment>
<feature type="signal peptide" evidence="4">
    <location>
        <begin position="1"/>
        <end position="28"/>
    </location>
</feature>
<evidence type="ECO:0000256" key="3">
    <source>
        <dbReference type="ARBA" id="ARBA00023237"/>
    </source>
</evidence>
<dbReference type="SUPFAM" id="SSF56935">
    <property type="entry name" value="Porins"/>
    <property type="match status" value="1"/>
</dbReference>
<keyword evidence="4" id="KW-0732">Signal</keyword>
<dbReference type="PROSITE" id="PS01156">
    <property type="entry name" value="TONB_DEPENDENT_REC_2"/>
    <property type="match status" value="1"/>
</dbReference>
<dbReference type="Gene3D" id="2.40.170.20">
    <property type="entry name" value="TonB-dependent receptor, beta-barrel domain"/>
    <property type="match status" value="1"/>
</dbReference>
<proteinExistence type="predicted"/>
<keyword evidence="6" id="KW-0121">Carboxypeptidase</keyword>
<dbReference type="GO" id="GO:0009279">
    <property type="term" value="C:cell outer membrane"/>
    <property type="evidence" value="ECO:0007669"/>
    <property type="project" value="UniProtKB-SubCell"/>
</dbReference>
<evidence type="ECO:0000256" key="1">
    <source>
        <dbReference type="ARBA" id="ARBA00004442"/>
    </source>
</evidence>
<evidence type="ECO:0000259" key="5">
    <source>
        <dbReference type="Pfam" id="PF25183"/>
    </source>
</evidence>
<keyword evidence="3" id="KW-0998">Cell outer membrane</keyword>
<dbReference type="Proteomes" id="UP000269669">
    <property type="component" value="Unassembled WGS sequence"/>
</dbReference>
<keyword evidence="6" id="KW-0378">Hydrolase</keyword>
<dbReference type="GO" id="GO:0030246">
    <property type="term" value="F:carbohydrate binding"/>
    <property type="evidence" value="ECO:0007669"/>
    <property type="project" value="InterPro"/>
</dbReference>
<keyword evidence="7" id="KW-1185">Reference proteome</keyword>
<reference evidence="6 7" key="1">
    <citation type="submission" date="2018-12" db="EMBL/GenBank/DDBJ databases">
        <title>Sequencing of bacterial isolates from soil warming experiment in Harvard Forest, Massachusetts, USA.</title>
        <authorList>
            <person name="Deangelis K."/>
        </authorList>
    </citation>
    <scope>NUCLEOTIDE SEQUENCE [LARGE SCALE GENOMIC DNA]</scope>
    <source>
        <strain evidence="6 7">EB153</strain>
    </source>
</reference>
<evidence type="ECO:0000256" key="4">
    <source>
        <dbReference type="SAM" id="SignalP"/>
    </source>
</evidence>
<sequence length="1285" mass="137584">MVFSKVKVALTLCCFVLAGFLLMQAASAQQTLGGIVGVVTDASGSILPDVSVKVVEEETHLTRTAQSNSAGSYAFPNLPIGTYTVTFTRDGFSTARFPGIVVQADRTVTLPAQMAVGSVTEAVTVEANPLMNAVDTTNGYVLDRAQIESAPLPTGSFTGLAILSTGVSAELSGGTGANSGLGNQPIWANGQRDTSNSFQLNGVDSSNLFNGKSTSQVASARIVNNTGVGNIGAGGTQQSSASVYLAIGQALPTPAPETIQEVRVNASMYDAQQGSTSGAHIDLSTSSGTNAYHGSGYFRRGTDWLNAAPFFFKQDDSIPANEKVPQLHRYNAGFTLGGPIIKDKLFGFIAYQHVHVSDQEIGISRLTVPPGLTDDRSAGTLAALANTNFGLTGDDAIQPSAVSPVALFLLNYKMPNGQYMIPSASGVTPTQNVPFNASIPGTAYFHADQAVADLDWIANSRNTVALKYYYQHDPLNAPYAYSNVPGFTQHLDAGSHVFSINNTTLLKPNLSVVQTIGFVRQKAYAVNDQPFGPSQAGISAFGSTYFPGISIVDVLGNGNANNQNPDGLYDQALNVGPGAFTQGPFTGLFQNRLMPSANATWTIGKHTFAFGGNYSYTQLNIRNQRTNKGMISTADFANFLEGNLSYQNNDFTTTTFLVGNANRYYRANQVGSYFQDKFQVKPNLSLTVGIRYDWNGGLTEKHGNIFNFDPSEYQFNTACLTNGDESSVDCYPNNGFVIASNNVQATPGASKTTLTGRQWGFGPRIGAAWQPKMFNSKLVVRAGTGIYYDRGELFTYLSPGYAAGEVTGGPFGVVQAPPFVNAVQCNPDDPQPTVASACEGPFSLSTPFGTSIPNQPTGKAADITHYLPTPAQIENGAQMFSFANYAQDNKLPYTINYTFDVQWQPRNNLAVEVGYVGNLGRHQVIPVPFNQAGIASASHHINGQIYTYGYAVQEAGNSFCFYNCAPANLPNGNPYLATYEGGNIDLRVPYLGYSAESETYKAAGISSYNALQVHVEQRMTHGFQIGFSYTYSHALDEQSGMGLFYNGNNPLSLRDGYASSDFDRTHVVNFTYLYQLPTFFPKTTIAGKITDGWTISGIAILQSGQPYSVIDYSGAVGSIYYGVADGITNPIVPLAPGCTPQNARTGVSGAFGAPALKADCFTLPLISPGGLGGAVPSNDPFETDFTSGQRNIFRQSAQKRTDLSIIKDMNINERMSLRYTFDIFNLTNTASFDVPKDNVSQNESYNGFPSLDQAGNFFNEPSGLGYVTSAIGSPRQIQMSLRLIF</sequence>
<evidence type="ECO:0000313" key="6">
    <source>
        <dbReference type="EMBL" id="RSL17779.1"/>
    </source>
</evidence>
<protein>
    <submittedName>
        <fullName evidence="6">Carboxypeptidase family protein</fullName>
    </submittedName>
</protein>
<evidence type="ECO:0000313" key="7">
    <source>
        <dbReference type="Proteomes" id="UP000269669"/>
    </source>
</evidence>
<dbReference type="Gene3D" id="2.60.40.1120">
    <property type="entry name" value="Carboxypeptidase-like, regulatory domain"/>
    <property type="match status" value="1"/>
</dbReference>
<keyword evidence="2" id="KW-0472">Membrane</keyword>
<gene>
    <name evidence="6" type="ORF">EDE15_3328</name>
</gene>
<comment type="subcellular location">
    <subcellularLocation>
        <location evidence="1">Cell outer membrane</location>
    </subcellularLocation>
</comment>
<dbReference type="InterPro" id="IPR036942">
    <property type="entry name" value="Beta-barrel_TonB_sf"/>
</dbReference>
<dbReference type="SUPFAM" id="SSF49452">
    <property type="entry name" value="Starch-binding domain-like"/>
    <property type="match status" value="1"/>
</dbReference>
<dbReference type="Pfam" id="PF13620">
    <property type="entry name" value="CarboxypepD_reg"/>
    <property type="match status" value="1"/>
</dbReference>
<dbReference type="InterPro" id="IPR057601">
    <property type="entry name" value="Oar-like_b-barrel"/>
</dbReference>
<feature type="chain" id="PRO_5018633903" evidence="4">
    <location>
        <begin position="29"/>
        <end position="1285"/>
    </location>
</feature>
<evidence type="ECO:0000256" key="2">
    <source>
        <dbReference type="ARBA" id="ARBA00023136"/>
    </source>
</evidence>
<dbReference type="Pfam" id="PF25183">
    <property type="entry name" value="OMP_b-brl_4"/>
    <property type="match status" value="1"/>
</dbReference>
<feature type="domain" description="TonB-dependent transporter Oar-like beta-barrel" evidence="5">
    <location>
        <begin position="285"/>
        <end position="1278"/>
    </location>
</feature>
<accession>A0A3R9NVL7</accession>
<dbReference type="EMBL" id="RSDW01000001">
    <property type="protein sequence ID" value="RSL17779.1"/>
    <property type="molecule type" value="Genomic_DNA"/>
</dbReference>
<keyword evidence="6" id="KW-0645">Protease</keyword>
<dbReference type="GO" id="GO:0004180">
    <property type="term" value="F:carboxypeptidase activity"/>
    <property type="evidence" value="ECO:0007669"/>
    <property type="project" value="UniProtKB-KW"/>
</dbReference>
<dbReference type="InterPro" id="IPR010917">
    <property type="entry name" value="TonB_rcpt_CS"/>
</dbReference>